<keyword evidence="2" id="KW-1185">Reference proteome</keyword>
<evidence type="ECO:0000313" key="2">
    <source>
        <dbReference type="Proteomes" id="UP000019184"/>
    </source>
</evidence>
<dbReference type="Proteomes" id="UP000019184">
    <property type="component" value="Unassembled WGS sequence"/>
</dbReference>
<gene>
    <name evidence="1" type="ORF">BN874_1040003</name>
</gene>
<reference evidence="1 2" key="1">
    <citation type="journal article" date="2014" name="ISME J.">
        <title>Candidatus Competibacter-lineage genomes retrieved from metagenomes reveal functional metabolic diversity.</title>
        <authorList>
            <person name="McIlroy S.J."/>
            <person name="Albertsen M."/>
            <person name="Andresen E.K."/>
            <person name="Saunders A.M."/>
            <person name="Kristiansen R."/>
            <person name="Stokholm-Bjerregaard M."/>
            <person name="Nielsen K.L."/>
            <person name="Nielsen P.H."/>
        </authorList>
    </citation>
    <scope>NUCLEOTIDE SEQUENCE [LARGE SCALE GENOMIC DNA]</scope>
    <source>
        <strain evidence="1 2">Run_B_J11</strain>
    </source>
</reference>
<dbReference type="AlphaFoldDB" id="A0A7U7G7U8"/>
<dbReference type="EMBL" id="CBTK010000007">
    <property type="protein sequence ID" value="CDH43125.1"/>
    <property type="molecule type" value="Genomic_DNA"/>
</dbReference>
<comment type="caution">
    <text evidence="1">The sequence shown here is derived from an EMBL/GenBank/DDBJ whole genome shotgun (WGS) entry which is preliminary data.</text>
</comment>
<name>A0A7U7G7U8_9GAMM</name>
<accession>A0A7U7G7U8</accession>
<sequence length="70" mass="8092">MNQVHRRRQRQNVLDALVIGCRGAVGQRGRQPVEISHDLTLSWKEESVFQASKKAILLLWILLRMLSNNL</sequence>
<proteinExistence type="predicted"/>
<evidence type="ECO:0000313" key="1">
    <source>
        <dbReference type="EMBL" id="CDH43125.1"/>
    </source>
</evidence>
<protein>
    <submittedName>
        <fullName evidence="1">Uncharacterized protein</fullName>
    </submittedName>
</protein>
<organism evidence="1 2">
    <name type="scientific">Candidatus Contendobacter odensis Run_B_J11</name>
    <dbReference type="NCBI Taxonomy" id="1400861"/>
    <lineage>
        <taxon>Bacteria</taxon>
        <taxon>Pseudomonadati</taxon>
        <taxon>Pseudomonadota</taxon>
        <taxon>Gammaproteobacteria</taxon>
        <taxon>Candidatus Competibacteraceae</taxon>
        <taxon>Candidatus Contendibacter</taxon>
    </lineage>
</organism>